<keyword evidence="5" id="KW-0830">Ubiquinone</keyword>
<comment type="similarity">
    <text evidence="1">Belongs to the methyltransferase superfamily.</text>
</comment>
<dbReference type="InterPro" id="IPR029063">
    <property type="entry name" value="SAM-dependent_MTases_sf"/>
</dbReference>
<evidence type="ECO:0000313" key="6">
    <source>
        <dbReference type="Proteomes" id="UP000316196"/>
    </source>
</evidence>
<accession>A0A542ZBJ3</accession>
<dbReference type="PANTHER" id="PTHR44942">
    <property type="entry name" value="METHYLTRANSF_11 DOMAIN-CONTAINING PROTEIN"/>
    <property type="match status" value="1"/>
</dbReference>
<name>A0A542ZBJ3_9ACTN</name>
<evidence type="ECO:0000259" key="4">
    <source>
        <dbReference type="Pfam" id="PF08241"/>
    </source>
</evidence>
<gene>
    <name evidence="5" type="ORF">FB460_1555</name>
</gene>
<evidence type="ECO:0000313" key="5">
    <source>
        <dbReference type="EMBL" id="TQL57715.1"/>
    </source>
</evidence>
<dbReference type="GO" id="GO:0008757">
    <property type="term" value="F:S-adenosylmethionine-dependent methyltransferase activity"/>
    <property type="evidence" value="ECO:0007669"/>
    <property type="project" value="InterPro"/>
</dbReference>
<dbReference type="GO" id="GO:0032259">
    <property type="term" value="P:methylation"/>
    <property type="evidence" value="ECO:0007669"/>
    <property type="project" value="UniProtKB-KW"/>
</dbReference>
<dbReference type="InterPro" id="IPR013216">
    <property type="entry name" value="Methyltransf_11"/>
</dbReference>
<sequence length="239" mass="25941">MTGMYNSARWSVSQQWLITLLDEQFTEHTSGSQVVVDLGGGTGSIAAHLAQHGHDVMVIDPSPDQLANTDRRAREMGLTERLTTHQGDTGTLCEVVEPHSVDAVLCHLVLSDVTDRAGTLQNIASVLRPGGVVSLLVRQPYQRILRHVIDGDLRTARELLEDDGWVRREDLLAMLEAADFTVLSEYGVGAIADVVSADVSTHELLELERAVASRAEWITAASSLHVMARSGAVDKTVTI</sequence>
<dbReference type="PANTHER" id="PTHR44942:SF4">
    <property type="entry name" value="METHYLTRANSFERASE TYPE 11 DOMAIN-CONTAINING PROTEIN"/>
    <property type="match status" value="1"/>
</dbReference>
<proteinExistence type="inferred from homology"/>
<dbReference type="CDD" id="cd02440">
    <property type="entry name" value="AdoMet_MTases"/>
    <property type="match status" value="1"/>
</dbReference>
<dbReference type="Gene3D" id="3.40.50.150">
    <property type="entry name" value="Vaccinia Virus protein VP39"/>
    <property type="match status" value="1"/>
</dbReference>
<keyword evidence="2 5" id="KW-0489">Methyltransferase</keyword>
<keyword evidence="6" id="KW-1185">Reference proteome</keyword>
<evidence type="ECO:0000256" key="3">
    <source>
        <dbReference type="ARBA" id="ARBA00022679"/>
    </source>
</evidence>
<dbReference type="Pfam" id="PF08241">
    <property type="entry name" value="Methyltransf_11"/>
    <property type="match status" value="1"/>
</dbReference>
<comment type="caution">
    <text evidence="5">The sequence shown here is derived from an EMBL/GenBank/DDBJ whole genome shotgun (WGS) entry which is preliminary data.</text>
</comment>
<reference evidence="5 6" key="1">
    <citation type="submission" date="2019-06" db="EMBL/GenBank/DDBJ databases">
        <title>Sequencing the genomes of 1000 actinobacteria strains.</title>
        <authorList>
            <person name="Klenk H.-P."/>
        </authorList>
    </citation>
    <scope>NUCLEOTIDE SEQUENCE [LARGE SCALE GENOMIC DNA]</scope>
    <source>
        <strain evidence="5 6">DSM 8251</strain>
    </source>
</reference>
<protein>
    <submittedName>
        <fullName evidence="5">Ubiquinone/menaquinone biosynthesis C-methylase UbiE</fullName>
    </submittedName>
</protein>
<evidence type="ECO:0000256" key="2">
    <source>
        <dbReference type="ARBA" id="ARBA00022603"/>
    </source>
</evidence>
<dbReference type="SUPFAM" id="SSF53335">
    <property type="entry name" value="S-adenosyl-L-methionine-dependent methyltransferases"/>
    <property type="match status" value="1"/>
</dbReference>
<keyword evidence="3" id="KW-0808">Transferase</keyword>
<organism evidence="5 6">
    <name type="scientific">Propioniferax innocua</name>
    <dbReference type="NCBI Taxonomy" id="1753"/>
    <lineage>
        <taxon>Bacteria</taxon>
        <taxon>Bacillati</taxon>
        <taxon>Actinomycetota</taxon>
        <taxon>Actinomycetes</taxon>
        <taxon>Propionibacteriales</taxon>
        <taxon>Propionibacteriaceae</taxon>
        <taxon>Propioniferax</taxon>
    </lineage>
</organism>
<dbReference type="InterPro" id="IPR051052">
    <property type="entry name" value="Diverse_substrate_MTase"/>
</dbReference>
<dbReference type="Proteomes" id="UP000316196">
    <property type="component" value="Unassembled WGS sequence"/>
</dbReference>
<feature type="domain" description="Methyltransferase type 11" evidence="4">
    <location>
        <begin position="36"/>
        <end position="133"/>
    </location>
</feature>
<evidence type="ECO:0000256" key="1">
    <source>
        <dbReference type="ARBA" id="ARBA00008361"/>
    </source>
</evidence>
<dbReference type="EMBL" id="VFOR01000002">
    <property type="protein sequence ID" value="TQL57715.1"/>
    <property type="molecule type" value="Genomic_DNA"/>
</dbReference>
<dbReference type="AlphaFoldDB" id="A0A542ZBJ3"/>